<dbReference type="EMBL" id="FPAG01000009">
    <property type="protein sequence ID" value="SFT12946.1"/>
    <property type="molecule type" value="Genomic_DNA"/>
</dbReference>
<dbReference type="HAMAP" id="MF_00358">
    <property type="entry name" value="Ribosomal_bS21"/>
    <property type="match status" value="1"/>
</dbReference>
<comment type="similarity">
    <text evidence="1 5 6">Belongs to the bacterial ribosomal protein bS21 family.</text>
</comment>
<dbReference type="Proteomes" id="UP000183209">
    <property type="component" value="Unassembled WGS sequence"/>
</dbReference>
<accession>A0A1I6VGR4</accession>
<evidence type="ECO:0000256" key="3">
    <source>
        <dbReference type="ARBA" id="ARBA00023274"/>
    </source>
</evidence>
<evidence type="ECO:0000256" key="6">
    <source>
        <dbReference type="RuleBase" id="RU000667"/>
    </source>
</evidence>
<evidence type="ECO:0000313" key="7">
    <source>
        <dbReference type="EMBL" id="SFT12946.1"/>
    </source>
</evidence>
<sequence length="64" mass="8033">MLKIIVKKDESIERALKRYKRKFNKTKMIREIRDRKEFTKPSMARRKTREKARYRNIYLQGQEE</sequence>
<dbReference type="NCBIfam" id="TIGR00030">
    <property type="entry name" value="S21p"/>
    <property type="match status" value="1"/>
</dbReference>
<dbReference type="InterPro" id="IPR001911">
    <property type="entry name" value="Ribosomal_bS21"/>
</dbReference>
<dbReference type="OrthoDB" id="598353at2"/>
<dbReference type="GO" id="GO:0003735">
    <property type="term" value="F:structural constituent of ribosome"/>
    <property type="evidence" value="ECO:0007669"/>
    <property type="project" value="InterPro"/>
</dbReference>
<dbReference type="RefSeq" id="WP_038267045.1">
    <property type="nucleotide sequence ID" value="NZ_FPAG01000009.1"/>
</dbReference>
<organism evidence="7 8">
    <name type="scientific">Zhouia amylolytica</name>
    <dbReference type="NCBI Taxonomy" id="376730"/>
    <lineage>
        <taxon>Bacteria</taxon>
        <taxon>Pseudomonadati</taxon>
        <taxon>Bacteroidota</taxon>
        <taxon>Flavobacteriia</taxon>
        <taxon>Flavobacteriales</taxon>
        <taxon>Flavobacteriaceae</taxon>
        <taxon>Zhouia</taxon>
    </lineage>
</organism>
<gene>
    <name evidence="5" type="primary">rpsU</name>
    <name evidence="7" type="ORF">SAMN04487906_3125</name>
</gene>
<reference evidence="7 8" key="1">
    <citation type="submission" date="2016-10" db="EMBL/GenBank/DDBJ databases">
        <authorList>
            <person name="de Groot N.N."/>
        </authorList>
    </citation>
    <scope>NUCLEOTIDE SEQUENCE [LARGE SCALE GENOMIC DNA]</scope>
    <source>
        <strain evidence="7 8">CGMCC 1.6114</strain>
    </source>
</reference>
<evidence type="ECO:0000256" key="1">
    <source>
        <dbReference type="ARBA" id="ARBA00006640"/>
    </source>
</evidence>
<dbReference type="GO" id="GO:1990904">
    <property type="term" value="C:ribonucleoprotein complex"/>
    <property type="evidence" value="ECO:0007669"/>
    <property type="project" value="UniProtKB-KW"/>
</dbReference>
<dbReference type="Pfam" id="PF01165">
    <property type="entry name" value="Ribosomal_S21"/>
    <property type="match status" value="1"/>
</dbReference>
<keyword evidence="2 5" id="KW-0689">Ribosomal protein</keyword>
<keyword evidence="3 5" id="KW-0687">Ribonucleoprotein</keyword>
<dbReference type="Gene3D" id="1.20.5.1150">
    <property type="entry name" value="Ribosomal protein S8"/>
    <property type="match status" value="1"/>
</dbReference>
<proteinExistence type="inferred from homology"/>
<evidence type="ECO:0000256" key="4">
    <source>
        <dbReference type="ARBA" id="ARBA00035135"/>
    </source>
</evidence>
<dbReference type="AlphaFoldDB" id="A0A1I6VGR4"/>
<evidence type="ECO:0000256" key="2">
    <source>
        <dbReference type="ARBA" id="ARBA00022980"/>
    </source>
</evidence>
<dbReference type="GO" id="GO:0005840">
    <property type="term" value="C:ribosome"/>
    <property type="evidence" value="ECO:0007669"/>
    <property type="project" value="UniProtKB-KW"/>
</dbReference>
<evidence type="ECO:0000256" key="5">
    <source>
        <dbReference type="HAMAP-Rule" id="MF_00358"/>
    </source>
</evidence>
<evidence type="ECO:0000313" key="8">
    <source>
        <dbReference type="Proteomes" id="UP000183209"/>
    </source>
</evidence>
<dbReference type="InterPro" id="IPR038380">
    <property type="entry name" value="Ribosomal_bS21_sf"/>
</dbReference>
<name>A0A1I6VGR4_9FLAO</name>
<protein>
    <recommendedName>
        <fullName evidence="4 5">Small ribosomal subunit protein bS21</fullName>
    </recommendedName>
</protein>
<dbReference type="GO" id="GO:0006412">
    <property type="term" value="P:translation"/>
    <property type="evidence" value="ECO:0007669"/>
    <property type="project" value="UniProtKB-UniRule"/>
</dbReference>
<dbReference type="PRINTS" id="PR00976">
    <property type="entry name" value="RIBOSOMALS21"/>
</dbReference>